<reference evidence="2 3" key="1">
    <citation type="submission" date="2020-04" db="EMBL/GenBank/DDBJ databases">
        <title>Genome sequencing of novel species.</title>
        <authorList>
            <person name="Heo J."/>
            <person name="Kim S.-J."/>
            <person name="Kim J.-S."/>
            <person name="Hong S.-B."/>
            <person name="Kwon S.-W."/>
        </authorList>
    </citation>
    <scope>NUCLEOTIDE SEQUENCE [LARGE SCALE GENOMIC DNA]</scope>
    <source>
        <strain evidence="2 3">MFER-1</strain>
    </source>
</reference>
<dbReference type="KEGG" id="cheb:HH215_28205"/>
<sequence length="144" mass="16433">MQQFAIVVKEIRAFLASFQIVRFLLPFHLHILFGGVGVLFLRELLDRILPYSSYDTLHTLFNDIPLGLIAYYGFFVGIWLTLISRNVRYLPYGLWGYAFLALFPFENLALGDIVQAAIYAAGGYFLFRYTTTSASQSDTRSLNV</sequence>
<keyword evidence="1" id="KW-0472">Membrane</keyword>
<name>A0A7Z2ZP14_9BACL</name>
<evidence type="ECO:0000256" key="1">
    <source>
        <dbReference type="SAM" id="Phobius"/>
    </source>
</evidence>
<dbReference type="AlphaFoldDB" id="A0A7Z2ZP14"/>
<feature type="transmembrane region" description="Helical" evidence="1">
    <location>
        <begin position="113"/>
        <end position="131"/>
    </location>
</feature>
<organism evidence="2 3">
    <name type="scientific">Cohnella herbarum</name>
    <dbReference type="NCBI Taxonomy" id="2728023"/>
    <lineage>
        <taxon>Bacteria</taxon>
        <taxon>Bacillati</taxon>
        <taxon>Bacillota</taxon>
        <taxon>Bacilli</taxon>
        <taxon>Bacillales</taxon>
        <taxon>Paenibacillaceae</taxon>
        <taxon>Cohnella</taxon>
    </lineage>
</organism>
<accession>A0A7Z2ZP14</accession>
<keyword evidence="1" id="KW-0812">Transmembrane</keyword>
<keyword evidence="1" id="KW-1133">Transmembrane helix</keyword>
<proteinExistence type="predicted"/>
<protein>
    <submittedName>
        <fullName evidence="2">Uncharacterized protein</fullName>
    </submittedName>
</protein>
<feature type="transmembrane region" description="Helical" evidence="1">
    <location>
        <begin position="89"/>
        <end position="107"/>
    </location>
</feature>
<gene>
    <name evidence="2" type="ORF">HH215_28205</name>
</gene>
<keyword evidence="3" id="KW-1185">Reference proteome</keyword>
<feature type="transmembrane region" description="Helical" evidence="1">
    <location>
        <begin position="20"/>
        <end position="40"/>
    </location>
</feature>
<feature type="transmembrane region" description="Helical" evidence="1">
    <location>
        <begin position="60"/>
        <end position="82"/>
    </location>
</feature>
<dbReference type="Proteomes" id="UP000502248">
    <property type="component" value="Chromosome"/>
</dbReference>
<evidence type="ECO:0000313" key="2">
    <source>
        <dbReference type="EMBL" id="QJD86674.1"/>
    </source>
</evidence>
<dbReference type="RefSeq" id="WP_169282922.1">
    <property type="nucleotide sequence ID" value="NZ_CP051680.1"/>
</dbReference>
<evidence type="ECO:0000313" key="3">
    <source>
        <dbReference type="Proteomes" id="UP000502248"/>
    </source>
</evidence>
<dbReference type="EMBL" id="CP051680">
    <property type="protein sequence ID" value="QJD86674.1"/>
    <property type="molecule type" value="Genomic_DNA"/>
</dbReference>